<dbReference type="RefSeq" id="WP_132805856.1">
    <property type="nucleotide sequence ID" value="NZ_SMAK01000003.1"/>
</dbReference>
<dbReference type="CDD" id="cd04301">
    <property type="entry name" value="NAT_SF"/>
    <property type="match status" value="1"/>
</dbReference>
<name>A0A4R3ME81_9HYPH</name>
<dbReference type="Gene3D" id="3.40.630.30">
    <property type="match status" value="1"/>
</dbReference>
<dbReference type="PANTHER" id="PTHR43420">
    <property type="entry name" value="ACETYLTRANSFERASE"/>
    <property type="match status" value="1"/>
</dbReference>
<dbReference type="EMBL" id="SMAK01000003">
    <property type="protein sequence ID" value="TCT11970.1"/>
    <property type="molecule type" value="Genomic_DNA"/>
</dbReference>
<dbReference type="PROSITE" id="PS51186">
    <property type="entry name" value="GNAT"/>
    <property type="match status" value="1"/>
</dbReference>
<dbReference type="InterPro" id="IPR050680">
    <property type="entry name" value="YpeA/RimI_acetyltransf"/>
</dbReference>
<feature type="domain" description="N-acetyltransferase" evidence="3">
    <location>
        <begin position="5"/>
        <end position="151"/>
    </location>
</feature>
<keyword evidence="1 4" id="KW-0808">Transferase</keyword>
<dbReference type="SUPFAM" id="SSF55729">
    <property type="entry name" value="Acyl-CoA N-acyltransferases (Nat)"/>
    <property type="match status" value="1"/>
</dbReference>
<keyword evidence="5" id="KW-1185">Reference proteome</keyword>
<sequence>MSTIGLPRRLAPGDAAEAARLHAAAMTEPWGADAWQSLLADPAVTGFGVGESWRLAGALLLRSVLDEAEILMLCVAPEARRRGLGRALVAAALETAARNGARRVYLEVAVDNAAALSLYGSIGFREAGRRKGYYRRPAGRVDALLLARPGDLEQARRGG</sequence>
<evidence type="ECO:0000259" key="3">
    <source>
        <dbReference type="PROSITE" id="PS51186"/>
    </source>
</evidence>
<comment type="caution">
    <text evidence="4">The sequence shown here is derived from an EMBL/GenBank/DDBJ whole genome shotgun (WGS) entry which is preliminary data.</text>
</comment>
<dbReference type="Proteomes" id="UP000295678">
    <property type="component" value="Unassembled WGS sequence"/>
</dbReference>
<evidence type="ECO:0000256" key="1">
    <source>
        <dbReference type="ARBA" id="ARBA00022679"/>
    </source>
</evidence>
<evidence type="ECO:0000256" key="2">
    <source>
        <dbReference type="ARBA" id="ARBA00023315"/>
    </source>
</evidence>
<evidence type="ECO:0000313" key="5">
    <source>
        <dbReference type="Proteomes" id="UP000295678"/>
    </source>
</evidence>
<dbReference type="GO" id="GO:0016747">
    <property type="term" value="F:acyltransferase activity, transferring groups other than amino-acyl groups"/>
    <property type="evidence" value="ECO:0007669"/>
    <property type="project" value="InterPro"/>
</dbReference>
<dbReference type="Pfam" id="PF00583">
    <property type="entry name" value="Acetyltransf_1"/>
    <property type="match status" value="1"/>
</dbReference>
<keyword evidence="2" id="KW-0012">Acyltransferase</keyword>
<dbReference type="AlphaFoldDB" id="A0A4R3ME81"/>
<evidence type="ECO:0000313" key="4">
    <source>
        <dbReference type="EMBL" id="TCT11970.1"/>
    </source>
</evidence>
<gene>
    <name evidence="4" type="ORF">EDC22_103283</name>
</gene>
<reference evidence="4 5" key="1">
    <citation type="submission" date="2019-03" db="EMBL/GenBank/DDBJ databases">
        <title>Genomic Encyclopedia of Type Strains, Phase IV (KMG-IV): sequencing the most valuable type-strain genomes for metagenomic binning, comparative biology and taxonomic classification.</title>
        <authorList>
            <person name="Goeker M."/>
        </authorList>
    </citation>
    <scope>NUCLEOTIDE SEQUENCE [LARGE SCALE GENOMIC DNA]</scope>
    <source>
        <strain evidence="4 5">DSM 19345</strain>
    </source>
</reference>
<dbReference type="OrthoDB" id="9804026at2"/>
<dbReference type="PANTHER" id="PTHR43420:SF12">
    <property type="entry name" value="N-ACETYLTRANSFERASE DOMAIN-CONTAINING PROTEIN"/>
    <property type="match status" value="1"/>
</dbReference>
<organism evidence="4 5">
    <name type="scientific">Tepidamorphus gemmatus</name>
    <dbReference type="NCBI Taxonomy" id="747076"/>
    <lineage>
        <taxon>Bacteria</taxon>
        <taxon>Pseudomonadati</taxon>
        <taxon>Pseudomonadota</taxon>
        <taxon>Alphaproteobacteria</taxon>
        <taxon>Hyphomicrobiales</taxon>
        <taxon>Tepidamorphaceae</taxon>
        <taxon>Tepidamorphus</taxon>
    </lineage>
</organism>
<protein>
    <submittedName>
        <fullName evidence="4">Ribosomal-protein-alanine N-acetyltransferase</fullName>
    </submittedName>
</protein>
<dbReference type="InterPro" id="IPR000182">
    <property type="entry name" value="GNAT_dom"/>
</dbReference>
<dbReference type="InterPro" id="IPR016181">
    <property type="entry name" value="Acyl_CoA_acyltransferase"/>
</dbReference>
<accession>A0A4R3ME81</accession>
<proteinExistence type="predicted"/>